<organism evidence="4 5">
    <name type="scientific">Apolygus lucorum</name>
    <name type="common">Small green plant bug</name>
    <name type="synonym">Lygocoris lucorum</name>
    <dbReference type="NCBI Taxonomy" id="248454"/>
    <lineage>
        <taxon>Eukaryota</taxon>
        <taxon>Metazoa</taxon>
        <taxon>Ecdysozoa</taxon>
        <taxon>Arthropoda</taxon>
        <taxon>Hexapoda</taxon>
        <taxon>Insecta</taxon>
        <taxon>Pterygota</taxon>
        <taxon>Neoptera</taxon>
        <taxon>Paraneoptera</taxon>
        <taxon>Hemiptera</taxon>
        <taxon>Heteroptera</taxon>
        <taxon>Panheteroptera</taxon>
        <taxon>Cimicomorpha</taxon>
        <taxon>Miridae</taxon>
        <taxon>Mirini</taxon>
        <taxon>Apolygus</taxon>
    </lineage>
</organism>
<sequence length="460" mass="51632">MGQPRWDRFQYHQQKTPFQQESGACSMPHVVPLFDGQLVRPPRVSVSDLEEDRETGLCMLPTRALGVTSAKPWIGFGSSLFQSNCFILRSSDLLILVAIVAWIMDLQIGIFCLVIASVSSLIIYIVLSISSIKEDSFEEAKANRRKIIKQYHESKSGVDKSKDKKLKKTTKKSKKNEADEEVSSSKEIEAQGIEEKEVKKVPLKPMEEIKAVQETKKVPKSEKSKKPLPTEVSGPSTAGNPATVPNKPVAKQAGEKSSSSKASKKKNDEVVIRHRVEDDTDHKSSTTSLPVIEEPSKEIVQQQLQEPVIKHAAKPSKKKRSEITTLHQLSNEREAVNINLLVSLVQKAELSRTEIQLLIDALLNKQQEDISEWLKGRQDPQVKLKKQLTELEQALKDEKQISAGFQAKLKELRNEINADKASARHNEELIVTMQNDCKTLSVKLQQTIEENQVLATQIQQ</sequence>
<evidence type="ECO:0008006" key="6">
    <source>
        <dbReference type="Google" id="ProtNLM"/>
    </source>
</evidence>
<dbReference type="AlphaFoldDB" id="A0A8S9YA29"/>
<feature type="compositionally biased region" description="Basic and acidic residues" evidence="2">
    <location>
        <begin position="265"/>
        <end position="284"/>
    </location>
</feature>
<keyword evidence="3" id="KW-1133">Transmembrane helix</keyword>
<evidence type="ECO:0000313" key="4">
    <source>
        <dbReference type="EMBL" id="KAF6216896.1"/>
    </source>
</evidence>
<dbReference type="InterPro" id="IPR040248">
    <property type="entry name" value="RRBP1"/>
</dbReference>
<dbReference type="PANTHER" id="PTHR18939">
    <property type="entry name" value="RIBOSOME BINDING PROTEIN-1"/>
    <property type="match status" value="1"/>
</dbReference>
<dbReference type="OrthoDB" id="5875463at2759"/>
<feature type="compositionally biased region" description="Basic and acidic residues" evidence="2">
    <location>
        <begin position="211"/>
        <end position="225"/>
    </location>
</feature>
<comment type="caution">
    <text evidence="4">The sequence shown here is derived from an EMBL/GenBank/DDBJ whole genome shotgun (WGS) entry which is preliminary data.</text>
</comment>
<dbReference type="PANTHER" id="PTHR18939:SF4">
    <property type="entry name" value="RIBOSOME-BINDING PROTEIN 1"/>
    <property type="match status" value="1"/>
</dbReference>
<dbReference type="GO" id="GO:0005789">
    <property type="term" value="C:endoplasmic reticulum membrane"/>
    <property type="evidence" value="ECO:0007669"/>
    <property type="project" value="TreeGrafter"/>
</dbReference>
<protein>
    <recommendedName>
        <fullName evidence="6">Ribosome receptor lysine/proline rich domain-containing protein</fullName>
    </recommendedName>
</protein>
<evidence type="ECO:0000256" key="3">
    <source>
        <dbReference type="SAM" id="Phobius"/>
    </source>
</evidence>
<feature type="transmembrane region" description="Helical" evidence="3">
    <location>
        <begin position="108"/>
        <end position="127"/>
    </location>
</feature>
<dbReference type="Proteomes" id="UP000466442">
    <property type="component" value="Linkage Group LG1"/>
</dbReference>
<keyword evidence="3" id="KW-0812">Transmembrane</keyword>
<feature type="compositionally biased region" description="Basic residues" evidence="2">
    <location>
        <begin position="163"/>
        <end position="174"/>
    </location>
</feature>
<accession>A0A8S9YA29</accession>
<gene>
    <name evidence="4" type="ORF">GE061_001246</name>
</gene>
<name>A0A8S9YA29_APOLU</name>
<evidence type="ECO:0000313" key="5">
    <source>
        <dbReference type="Proteomes" id="UP000466442"/>
    </source>
</evidence>
<feature type="coiled-coil region" evidence="1">
    <location>
        <begin position="381"/>
        <end position="415"/>
    </location>
</feature>
<feature type="region of interest" description="Disordered" evidence="2">
    <location>
        <begin position="153"/>
        <end position="188"/>
    </location>
</feature>
<feature type="region of interest" description="Disordered" evidence="2">
    <location>
        <begin position="211"/>
        <end position="288"/>
    </location>
</feature>
<proteinExistence type="predicted"/>
<reference evidence="4" key="1">
    <citation type="journal article" date="2021" name="Mol. Ecol. Resour.">
        <title>Apolygus lucorum genome provides insights into omnivorousness and mesophyll feeding.</title>
        <authorList>
            <person name="Liu Y."/>
            <person name="Liu H."/>
            <person name="Wang H."/>
            <person name="Huang T."/>
            <person name="Liu B."/>
            <person name="Yang B."/>
            <person name="Yin L."/>
            <person name="Li B."/>
            <person name="Zhang Y."/>
            <person name="Zhang S."/>
            <person name="Jiang F."/>
            <person name="Zhang X."/>
            <person name="Ren Y."/>
            <person name="Wang B."/>
            <person name="Wang S."/>
            <person name="Lu Y."/>
            <person name="Wu K."/>
            <person name="Fan W."/>
            <person name="Wang G."/>
        </authorList>
    </citation>
    <scope>NUCLEOTIDE SEQUENCE</scope>
    <source>
        <strain evidence="4">12Hb</strain>
    </source>
</reference>
<keyword evidence="3" id="KW-0472">Membrane</keyword>
<keyword evidence="1" id="KW-0175">Coiled coil</keyword>
<evidence type="ECO:0000256" key="1">
    <source>
        <dbReference type="SAM" id="Coils"/>
    </source>
</evidence>
<feature type="non-terminal residue" evidence="4">
    <location>
        <position position="1"/>
    </location>
</feature>
<feature type="compositionally biased region" description="Basic and acidic residues" evidence="2">
    <location>
        <begin position="153"/>
        <end position="162"/>
    </location>
</feature>
<evidence type="ECO:0000256" key="2">
    <source>
        <dbReference type="SAM" id="MobiDB-lite"/>
    </source>
</evidence>
<dbReference type="EMBL" id="WIXP02000001">
    <property type="protein sequence ID" value="KAF6216896.1"/>
    <property type="molecule type" value="Genomic_DNA"/>
</dbReference>
<keyword evidence="5" id="KW-1185">Reference proteome</keyword>